<feature type="non-terminal residue" evidence="1">
    <location>
        <position position="1"/>
    </location>
</feature>
<organism evidence="1 2">
    <name type="scientific">Pangasius djambal</name>
    <dbReference type="NCBI Taxonomy" id="1691987"/>
    <lineage>
        <taxon>Eukaryota</taxon>
        <taxon>Metazoa</taxon>
        <taxon>Chordata</taxon>
        <taxon>Craniata</taxon>
        <taxon>Vertebrata</taxon>
        <taxon>Euteleostomi</taxon>
        <taxon>Actinopterygii</taxon>
        <taxon>Neopterygii</taxon>
        <taxon>Teleostei</taxon>
        <taxon>Ostariophysi</taxon>
        <taxon>Siluriformes</taxon>
        <taxon>Pangasiidae</taxon>
        <taxon>Pangasius</taxon>
    </lineage>
</organism>
<keyword evidence="2" id="KW-1185">Reference proteome</keyword>
<gene>
    <name evidence="1" type="ORF">PDJAM_G00050720</name>
</gene>
<reference evidence="1" key="1">
    <citation type="submission" date="2020-02" db="EMBL/GenBank/DDBJ databases">
        <title>Genome sequencing of the panga catfish, Pangasius djambal.</title>
        <authorList>
            <person name="Wen M."/>
            <person name="Zahm M."/>
            <person name="Roques C."/>
            <person name="Cabau C."/>
            <person name="Klopp C."/>
            <person name="Donnadieu C."/>
            <person name="Jouanno E."/>
            <person name="Avarre J.-C."/>
            <person name="Campet M."/>
            <person name="Ha T."/>
            <person name="Dugue R."/>
            <person name="Lampietro C."/>
            <person name="Louis A."/>
            <person name="Herpin A."/>
            <person name="Echchiki A."/>
            <person name="Berthelot C."/>
            <person name="Parey E."/>
            <person name="Roest-Crollius H."/>
            <person name="Braasch I."/>
            <person name="Postlethwait J.H."/>
            <person name="Bobe J."/>
            <person name="Montfort J."/>
            <person name="Bouchez O."/>
            <person name="Begum T."/>
            <person name="Schartl M."/>
            <person name="Gustiano R."/>
            <person name="Guiguen Y."/>
        </authorList>
    </citation>
    <scope>NUCLEOTIDE SEQUENCE</scope>
    <source>
        <strain evidence="1">Pdj_M5554</strain>
    </source>
</reference>
<evidence type="ECO:0000313" key="2">
    <source>
        <dbReference type="Proteomes" id="UP000830395"/>
    </source>
</evidence>
<evidence type="ECO:0000313" key="1">
    <source>
        <dbReference type="EMBL" id="MCJ8739746.1"/>
    </source>
</evidence>
<dbReference type="Proteomes" id="UP000830395">
    <property type="component" value="Chromosome 14"/>
</dbReference>
<comment type="caution">
    <text evidence="1">The sequence shown here is derived from an EMBL/GenBank/DDBJ whole genome shotgun (WGS) entry which is preliminary data.</text>
</comment>
<proteinExistence type="predicted"/>
<name>A0ACC5YVG8_9TELE</name>
<feature type="non-terminal residue" evidence="1">
    <location>
        <position position="130"/>
    </location>
</feature>
<sequence length="130" mass="14124">QKQAATIFLKQTINEEEFVALVTFSTEAQILNPLTLIDGQASRDNLISKLPTVANGYTYICKGLRKGFEALRVDDGKTIGDEIIFLTDGEATDKVQDCFQEAVNSGAIIHTISFGPKADDVLINMANQTG</sequence>
<protein>
    <submittedName>
        <fullName evidence="1">Uncharacterized protein</fullName>
    </submittedName>
</protein>
<accession>A0ACC5YVG8</accession>
<dbReference type="EMBL" id="CM040988">
    <property type="protein sequence ID" value="MCJ8739746.1"/>
    <property type="molecule type" value="Genomic_DNA"/>
</dbReference>